<dbReference type="Gene3D" id="2.60.120.10">
    <property type="entry name" value="Jelly Rolls"/>
    <property type="match status" value="1"/>
</dbReference>
<evidence type="ECO:0000259" key="3">
    <source>
        <dbReference type="Pfam" id="PF02678"/>
    </source>
</evidence>
<keyword evidence="5" id="KW-1185">Reference proteome</keyword>
<comment type="similarity">
    <text evidence="1 2">Belongs to the pirin family.</text>
</comment>
<protein>
    <submittedName>
        <fullName evidence="4">Pirin</fullName>
    </submittedName>
</protein>
<dbReference type="Pfam" id="PF02678">
    <property type="entry name" value="Pirin"/>
    <property type="match status" value="1"/>
</dbReference>
<dbReference type="SUPFAM" id="SSF51182">
    <property type="entry name" value="RmlC-like cupins"/>
    <property type="match status" value="1"/>
</dbReference>
<dbReference type="PANTHER" id="PTHR13903">
    <property type="entry name" value="PIRIN-RELATED"/>
    <property type="match status" value="1"/>
</dbReference>
<evidence type="ECO:0000313" key="5">
    <source>
        <dbReference type="Proteomes" id="UP000430692"/>
    </source>
</evidence>
<dbReference type="InterPro" id="IPR012093">
    <property type="entry name" value="Pirin"/>
</dbReference>
<reference evidence="4 5" key="1">
    <citation type="submission" date="2019-12" db="EMBL/GenBank/DDBJ databases">
        <title>Whole-genome analyses of novel actinobacteria.</title>
        <authorList>
            <person name="Sahin N."/>
            <person name="Saygin H."/>
        </authorList>
    </citation>
    <scope>NUCLEOTIDE SEQUENCE [LARGE SCALE GENOMIC DNA]</scope>
    <source>
        <strain evidence="4 5">KC615</strain>
    </source>
</reference>
<dbReference type="AlphaFoldDB" id="A0A6I4VT40"/>
<accession>A0A6I4VT40</accession>
<dbReference type="RefSeq" id="WP_160801539.1">
    <property type="nucleotide sequence ID" value="NZ_WUUL01000006.1"/>
</dbReference>
<dbReference type="InterPro" id="IPR014710">
    <property type="entry name" value="RmlC-like_jellyroll"/>
</dbReference>
<dbReference type="Proteomes" id="UP000430692">
    <property type="component" value="Unassembled WGS sequence"/>
</dbReference>
<sequence length="251" mass="27873">MGITIYPPDQQAVGSFDGGKITEQKPIGFSGEGSAVKRIGPLFYWAWAHADREGYIPLHPHQAFEIITYMINGQAEHGDTLGTKSIIGAGGAQVMQTGSGVSHEERFIGPNMEGFQIWFEPFIKESIKKSPVYHQYNATDFPAVEDNGVQIKTIIGEGSPIDLTADVQMWDIQMDSHRVYEHTVPEGYSLASLVLRGDGRWIEEDAAEFQEKDFIVLEAESEQTFELQSSAKLRILLIQVPTKTAFDTLHG</sequence>
<comment type="caution">
    <text evidence="4">The sequence shown here is derived from an EMBL/GenBank/DDBJ whole genome shotgun (WGS) entry which is preliminary data.</text>
</comment>
<proteinExistence type="inferred from homology"/>
<dbReference type="EMBL" id="WUUL01000006">
    <property type="protein sequence ID" value="MXQ54183.1"/>
    <property type="molecule type" value="Genomic_DNA"/>
</dbReference>
<feature type="domain" description="Pirin N-terminal" evidence="3">
    <location>
        <begin position="56"/>
        <end position="118"/>
    </location>
</feature>
<evidence type="ECO:0000313" key="4">
    <source>
        <dbReference type="EMBL" id="MXQ54183.1"/>
    </source>
</evidence>
<organism evidence="4 5">
    <name type="scientific">Shimazuella alba</name>
    <dbReference type="NCBI Taxonomy" id="2690964"/>
    <lineage>
        <taxon>Bacteria</taxon>
        <taxon>Bacillati</taxon>
        <taxon>Bacillota</taxon>
        <taxon>Bacilli</taxon>
        <taxon>Bacillales</taxon>
        <taxon>Thermoactinomycetaceae</taxon>
        <taxon>Shimazuella</taxon>
    </lineage>
</organism>
<gene>
    <name evidence="4" type="ORF">GSM42_10740</name>
</gene>
<evidence type="ECO:0000256" key="1">
    <source>
        <dbReference type="ARBA" id="ARBA00008416"/>
    </source>
</evidence>
<dbReference type="InterPro" id="IPR003829">
    <property type="entry name" value="Pirin_N_dom"/>
</dbReference>
<evidence type="ECO:0000256" key="2">
    <source>
        <dbReference type="RuleBase" id="RU003457"/>
    </source>
</evidence>
<dbReference type="InterPro" id="IPR011051">
    <property type="entry name" value="RmlC_Cupin_sf"/>
</dbReference>
<name>A0A6I4VT40_9BACL</name>
<dbReference type="PANTHER" id="PTHR13903:SF8">
    <property type="entry name" value="PIRIN"/>
    <property type="match status" value="1"/>
</dbReference>